<dbReference type="Proteomes" id="UP000552709">
    <property type="component" value="Unassembled WGS sequence"/>
</dbReference>
<dbReference type="EMBL" id="JACHFL010000001">
    <property type="protein sequence ID" value="MBB5360962.1"/>
    <property type="molecule type" value="Genomic_DNA"/>
</dbReference>
<sequence length="387" mass="43368">MPDSPTSDRQPLRAVFVDVPLIYNSGITQVLSKVARYRHRDELNVFIASLDVPQKSMVEFFESVDAKVNHLGNSSILQSALQLRKMIRSESLDVVVANSFRSYLVGKVATLLSGKPVVYWIHTVNQLKTSSLKKTIFSNLARHDSLIYVSEAVGVNNRPEGYRGQDAVIYNSVETPESNPDWQPYRKEKRAEFGLPEDATVLGYMATFVYYKDHPTLLRAFDALSKKYPKLYLVLLGSGADRDAMLSLANQLDSRDRILFLGTRKDARAILGLIDIYVHVSPEEAFGLAVVEAMLAHRPVVAARAFALPELIRDGETGLLFEPRNVEDLERKVTQLIEDPAYAAQLAQAGEQSCRRRFPPEPFAQQVTGFLQGVVTKRSSRALVREL</sequence>
<accession>A0A7W8NEH9</accession>
<dbReference type="CDD" id="cd03801">
    <property type="entry name" value="GT4_PimA-like"/>
    <property type="match status" value="1"/>
</dbReference>
<evidence type="ECO:0000313" key="4">
    <source>
        <dbReference type="Proteomes" id="UP000552709"/>
    </source>
</evidence>
<feature type="domain" description="Glycosyltransferase subfamily 4-like N-terminal" evidence="2">
    <location>
        <begin position="26"/>
        <end position="175"/>
    </location>
</feature>
<name>A0A7W8NEH9_9DEIO</name>
<keyword evidence="4" id="KW-1185">Reference proteome</keyword>
<dbReference type="RefSeq" id="WP_184126877.1">
    <property type="nucleotide sequence ID" value="NZ_JACHFL010000001.1"/>
</dbReference>
<proteinExistence type="predicted"/>
<dbReference type="InterPro" id="IPR028098">
    <property type="entry name" value="Glyco_trans_4-like_N"/>
</dbReference>
<keyword evidence="3" id="KW-0808">Transferase</keyword>
<gene>
    <name evidence="3" type="ORF">HNQ08_000033</name>
</gene>
<dbReference type="GO" id="GO:0016757">
    <property type="term" value="F:glycosyltransferase activity"/>
    <property type="evidence" value="ECO:0007669"/>
    <property type="project" value="InterPro"/>
</dbReference>
<feature type="domain" description="Glycosyl transferase family 1" evidence="1">
    <location>
        <begin position="186"/>
        <end position="352"/>
    </location>
</feature>
<protein>
    <submittedName>
        <fullName evidence="3">Glycosyltransferase involved in cell wall biosynthesis</fullName>
    </submittedName>
</protein>
<dbReference type="SUPFAM" id="SSF53756">
    <property type="entry name" value="UDP-Glycosyltransferase/glycogen phosphorylase"/>
    <property type="match status" value="1"/>
</dbReference>
<dbReference type="Pfam" id="PF00534">
    <property type="entry name" value="Glycos_transf_1"/>
    <property type="match status" value="1"/>
</dbReference>
<reference evidence="3 4" key="1">
    <citation type="submission" date="2020-08" db="EMBL/GenBank/DDBJ databases">
        <title>Genomic Encyclopedia of Type Strains, Phase IV (KMG-IV): sequencing the most valuable type-strain genomes for metagenomic binning, comparative biology and taxonomic classification.</title>
        <authorList>
            <person name="Goeker M."/>
        </authorList>
    </citation>
    <scope>NUCLEOTIDE SEQUENCE [LARGE SCALE GENOMIC DNA]</scope>
    <source>
        <strain evidence="3 4">DSM 27939</strain>
    </source>
</reference>
<evidence type="ECO:0000313" key="3">
    <source>
        <dbReference type="EMBL" id="MBB5360962.1"/>
    </source>
</evidence>
<organism evidence="3 4">
    <name type="scientific">Deinococcus humi</name>
    <dbReference type="NCBI Taxonomy" id="662880"/>
    <lineage>
        <taxon>Bacteria</taxon>
        <taxon>Thermotogati</taxon>
        <taxon>Deinococcota</taxon>
        <taxon>Deinococci</taxon>
        <taxon>Deinococcales</taxon>
        <taxon>Deinococcaceae</taxon>
        <taxon>Deinococcus</taxon>
    </lineage>
</organism>
<dbReference type="AlphaFoldDB" id="A0A7W8NEH9"/>
<dbReference type="InterPro" id="IPR001296">
    <property type="entry name" value="Glyco_trans_1"/>
</dbReference>
<dbReference type="Pfam" id="PF13439">
    <property type="entry name" value="Glyco_transf_4"/>
    <property type="match status" value="1"/>
</dbReference>
<comment type="caution">
    <text evidence="3">The sequence shown here is derived from an EMBL/GenBank/DDBJ whole genome shotgun (WGS) entry which is preliminary data.</text>
</comment>
<dbReference type="PANTHER" id="PTHR12526">
    <property type="entry name" value="GLYCOSYLTRANSFERASE"/>
    <property type="match status" value="1"/>
</dbReference>
<evidence type="ECO:0000259" key="1">
    <source>
        <dbReference type="Pfam" id="PF00534"/>
    </source>
</evidence>
<evidence type="ECO:0000259" key="2">
    <source>
        <dbReference type="Pfam" id="PF13439"/>
    </source>
</evidence>
<dbReference type="Gene3D" id="3.40.50.2000">
    <property type="entry name" value="Glycogen Phosphorylase B"/>
    <property type="match status" value="2"/>
</dbReference>